<dbReference type="InterPro" id="IPR000086">
    <property type="entry name" value="NUDIX_hydrolase_dom"/>
</dbReference>
<dbReference type="AlphaFoldDB" id="A0A1G6AY17"/>
<dbReference type="InterPro" id="IPR015797">
    <property type="entry name" value="NUDIX_hydrolase-like_dom_sf"/>
</dbReference>
<organism evidence="3 4">
    <name type="scientific">Streptococcus henryi</name>
    <dbReference type="NCBI Taxonomy" id="439219"/>
    <lineage>
        <taxon>Bacteria</taxon>
        <taxon>Bacillati</taxon>
        <taxon>Bacillota</taxon>
        <taxon>Bacilli</taxon>
        <taxon>Lactobacillales</taxon>
        <taxon>Streptococcaceae</taxon>
        <taxon>Streptococcus</taxon>
    </lineage>
</organism>
<feature type="domain" description="Nudix hydrolase" evidence="2">
    <location>
        <begin position="2"/>
        <end position="144"/>
    </location>
</feature>
<dbReference type="STRING" id="439219.SAMN02910293_00688"/>
<evidence type="ECO:0000313" key="3">
    <source>
        <dbReference type="EMBL" id="SDB13307.1"/>
    </source>
</evidence>
<evidence type="ECO:0000313" key="4">
    <source>
        <dbReference type="Proteomes" id="UP000182508"/>
    </source>
</evidence>
<dbReference type="SUPFAM" id="SSF55811">
    <property type="entry name" value="Nudix"/>
    <property type="match status" value="1"/>
</dbReference>
<gene>
    <name evidence="3" type="ORF">SAMN02910293_00688</name>
</gene>
<dbReference type="Gene3D" id="3.90.79.10">
    <property type="entry name" value="Nucleoside Triphosphate Pyrophosphohydrolase"/>
    <property type="match status" value="1"/>
</dbReference>
<sequence>METLEHFGVYGACVSDDRLLCVKKHGGPYNGRYDLPGGSRKNGESLLDTLNREFAEETSYKIIEIYENSLFDTFVKINERQTVHHIFGIYDVKLEKINNIEEVRRYINCSEINDSLGEEWVAIKDLTEKNSSPLILKVLATQREFQAKKYDEWKIL</sequence>
<accession>A0A1G6AY17</accession>
<dbReference type="Pfam" id="PF00293">
    <property type="entry name" value="NUDIX"/>
    <property type="match status" value="1"/>
</dbReference>
<proteinExistence type="inferred from homology"/>
<reference evidence="3 4" key="1">
    <citation type="submission" date="2016-10" db="EMBL/GenBank/DDBJ databases">
        <authorList>
            <person name="de Groot N.N."/>
        </authorList>
    </citation>
    <scope>NUCLEOTIDE SEQUENCE [LARGE SCALE GENOMIC DNA]</scope>
    <source>
        <strain evidence="3 4">A-4</strain>
    </source>
</reference>
<dbReference type="PANTHER" id="PTHR43736">
    <property type="entry name" value="ADP-RIBOSE PYROPHOSPHATASE"/>
    <property type="match status" value="1"/>
</dbReference>
<dbReference type="PROSITE" id="PS51462">
    <property type="entry name" value="NUDIX"/>
    <property type="match status" value="1"/>
</dbReference>
<dbReference type="PANTHER" id="PTHR43736:SF1">
    <property type="entry name" value="DIHYDRONEOPTERIN TRIPHOSPHATE DIPHOSPHATASE"/>
    <property type="match status" value="1"/>
</dbReference>
<dbReference type="EMBL" id="FMXP01000007">
    <property type="protein sequence ID" value="SDB13307.1"/>
    <property type="molecule type" value="Genomic_DNA"/>
</dbReference>
<dbReference type="Proteomes" id="UP000182508">
    <property type="component" value="Unassembled WGS sequence"/>
</dbReference>
<comment type="similarity">
    <text evidence="1">Belongs to the Nudix hydrolase family.</text>
</comment>
<name>A0A1G6AY17_9STRE</name>
<evidence type="ECO:0000259" key="2">
    <source>
        <dbReference type="PROSITE" id="PS51462"/>
    </source>
</evidence>
<dbReference type="CDD" id="cd04686">
    <property type="entry name" value="NUDIX_Hydrolase"/>
    <property type="match status" value="1"/>
</dbReference>
<protein>
    <submittedName>
        <fullName evidence="3">NUDIX domain-containing protein</fullName>
    </submittedName>
</protein>
<evidence type="ECO:0000256" key="1">
    <source>
        <dbReference type="ARBA" id="ARBA00005582"/>
    </source>
</evidence>
<dbReference type="RefSeq" id="WP_074485535.1">
    <property type="nucleotide sequence ID" value="NZ_FMXP01000007.1"/>
</dbReference>
<keyword evidence="4" id="KW-1185">Reference proteome</keyword>